<feature type="binding site" evidence="8">
    <location>
        <begin position="295"/>
        <end position="298"/>
    </location>
    <ligand>
        <name>GTP</name>
        <dbReference type="ChEBI" id="CHEBI:37565"/>
        <label>2</label>
    </ligand>
</feature>
<gene>
    <name evidence="8" type="primary">der</name>
    <name evidence="13" type="ORF">A2024_00160</name>
</gene>
<dbReference type="Pfam" id="PF01926">
    <property type="entry name" value="MMR_HSR1"/>
    <property type="match status" value="2"/>
</dbReference>
<dbReference type="EMBL" id="MFFM01000020">
    <property type="protein sequence ID" value="OGF13368.1"/>
    <property type="molecule type" value="Genomic_DNA"/>
</dbReference>
<dbReference type="GO" id="GO:0043022">
    <property type="term" value="F:ribosome binding"/>
    <property type="evidence" value="ECO:0007669"/>
    <property type="project" value="TreeGrafter"/>
</dbReference>
<dbReference type="PRINTS" id="PR00449">
    <property type="entry name" value="RASTRNSFRMNG"/>
</dbReference>
<evidence type="ECO:0000256" key="8">
    <source>
        <dbReference type="HAMAP-Rule" id="MF_00195"/>
    </source>
</evidence>
<dbReference type="HAMAP" id="MF_00195">
    <property type="entry name" value="GTPase_Der"/>
    <property type="match status" value="1"/>
</dbReference>
<dbReference type="Gene3D" id="3.30.300.20">
    <property type="match status" value="1"/>
</dbReference>
<dbReference type="InterPro" id="IPR006073">
    <property type="entry name" value="GTP-bd"/>
</dbReference>
<keyword evidence="6 8" id="KW-0342">GTP-binding</keyword>
<feature type="binding site" evidence="8">
    <location>
        <begin position="57"/>
        <end position="61"/>
    </location>
    <ligand>
        <name>GTP</name>
        <dbReference type="ChEBI" id="CHEBI:37565"/>
        <label>1</label>
    </ligand>
</feature>
<dbReference type="InterPro" id="IPR027417">
    <property type="entry name" value="P-loop_NTPase"/>
</dbReference>
<reference evidence="13 14" key="1">
    <citation type="journal article" date="2016" name="Nat. Commun.">
        <title>Thousands of microbial genomes shed light on interconnected biogeochemical processes in an aquifer system.</title>
        <authorList>
            <person name="Anantharaman K."/>
            <person name="Brown C.T."/>
            <person name="Hug L.A."/>
            <person name="Sharon I."/>
            <person name="Castelle C.J."/>
            <person name="Probst A.J."/>
            <person name="Thomas B.C."/>
            <person name="Singh A."/>
            <person name="Wilkins M.J."/>
            <person name="Karaoz U."/>
            <person name="Brodie E.L."/>
            <person name="Williams K.H."/>
            <person name="Hubbard S.S."/>
            <person name="Banfield J.F."/>
        </authorList>
    </citation>
    <scope>NUCLEOTIDE SEQUENCE [LARGE SCALE GENOMIC DNA]</scope>
</reference>
<comment type="caution">
    <text evidence="13">The sequence shown here is derived from an EMBL/GenBank/DDBJ whole genome shotgun (WGS) entry which is preliminary data.</text>
</comment>
<dbReference type="Pfam" id="PF14714">
    <property type="entry name" value="KH_dom-like"/>
    <property type="match status" value="1"/>
</dbReference>
<dbReference type="GO" id="GO:0042254">
    <property type="term" value="P:ribosome biogenesis"/>
    <property type="evidence" value="ECO:0007669"/>
    <property type="project" value="UniProtKB-KW"/>
</dbReference>
<comment type="subunit">
    <text evidence="8">Associates with the 50S ribosomal subunit.</text>
</comment>
<comment type="similarity">
    <text evidence="1 8 9 10">Belongs to the TRAFAC class TrmE-Era-EngA-EngB-Septin-like GTPase superfamily. EngA (Der) GTPase family.</text>
</comment>
<feature type="binding site" evidence="8">
    <location>
        <begin position="183"/>
        <end position="190"/>
    </location>
    <ligand>
        <name>GTP</name>
        <dbReference type="ChEBI" id="CHEBI:37565"/>
        <label>2</label>
    </ligand>
</feature>
<feature type="domain" description="EngA-type G" evidence="12">
    <location>
        <begin position="4"/>
        <end position="168"/>
    </location>
</feature>
<dbReference type="FunFam" id="3.40.50.300:FF:000057">
    <property type="entry name" value="GTPase Der"/>
    <property type="match status" value="1"/>
</dbReference>
<dbReference type="PIRSF" id="PIRSF006485">
    <property type="entry name" value="GTP-binding_EngA"/>
    <property type="match status" value="1"/>
</dbReference>
<evidence type="ECO:0000256" key="10">
    <source>
        <dbReference type="RuleBase" id="RU004481"/>
    </source>
</evidence>
<feature type="compositionally biased region" description="Basic residues" evidence="11">
    <location>
        <begin position="452"/>
        <end position="461"/>
    </location>
</feature>
<dbReference type="PANTHER" id="PTHR43834">
    <property type="entry name" value="GTPASE DER"/>
    <property type="match status" value="1"/>
</dbReference>
<sequence length="461" mass="52118">MSNPTVAIIGRPNVGKSTLFNRILKRKLAIVDDRPGVTRDRNYALADWNGREFYLIDTGGLVPNTEDRMEKSIKHQVEIALEEADVLLMVVDRQTGITDIDYHVAKLIRQFGKPYLLLVNKVDDQKHEGDSYEFMKLGLGEPLLIAAGPGRAIGDMLDKVVEMLPRNRVAPLDPSTIKVAVLGKPNVGKSSLINAITGEERVIVDSVPGTTRDSVDTIFEWRNQKYMLIDTAGLRRKSRVKDSLEFYTTLRTEKSLERADVGVLVLDSSEGLSHLDLTLASMLEHSNKAVMVVINKWDLQKDPNKANYLGWLKEQMPFLNFAEFVFTSATEEQGMPQLLQTVISVFYLWRKNVEPEALARAFDQAVEKNRPPSIKGKRIDLYSITQTDVAPPRFLIKASEPELVAPNYQKYLHKQLHEGLGLKGTPIRLMFKRSKPPADWSERNYVDYGGRPRYHSSKGED</sequence>
<feature type="region of interest" description="Disordered" evidence="11">
    <location>
        <begin position="438"/>
        <end position="461"/>
    </location>
</feature>
<evidence type="ECO:0000256" key="5">
    <source>
        <dbReference type="ARBA" id="ARBA00022741"/>
    </source>
</evidence>
<evidence type="ECO:0000313" key="14">
    <source>
        <dbReference type="Proteomes" id="UP000177230"/>
    </source>
</evidence>
<keyword evidence="5 8" id="KW-0547">Nucleotide-binding</keyword>
<evidence type="ECO:0000256" key="2">
    <source>
        <dbReference type="ARBA" id="ARBA00020953"/>
    </source>
</evidence>
<evidence type="ECO:0000256" key="9">
    <source>
        <dbReference type="PROSITE-ProRule" id="PRU01049"/>
    </source>
</evidence>
<feature type="binding site" evidence="8">
    <location>
        <begin position="10"/>
        <end position="17"/>
    </location>
    <ligand>
        <name>GTP</name>
        <dbReference type="ChEBI" id="CHEBI:37565"/>
        <label>1</label>
    </ligand>
</feature>
<dbReference type="PROSITE" id="PS51712">
    <property type="entry name" value="G_ENGA"/>
    <property type="match status" value="2"/>
</dbReference>
<dbReference type="CDD" id="cd01895">
    <property type="entry name" value="EngA2"/>
    <property type="match status" value="1"/>
</dbReference>
<dbReference type="Proteomes" id="UP000177230">
    <property type="component" value="Unassembled WGS sequence"/>
</dbReference>
<evidence type="ECO:0000256" key="1">
    <source>
        <dbReference type="ARBA" id="ARBA00008279"/>
    </source>
</evidence>
<dbReference type="InterPro" id="IPR032859">
    <property type="entry name" value="KH_dom-like"/>
</dbReference>
<comment type="function">
    <text evidence="8 10">GTPase that plays an essential role in the late steps of ribosome biogenesis.</text>
</comment>
<dbReference type="NCBIfam" id="TIGR03594">
    <property type="entry name" value="GTPase_EngA"/>
    <property type="match status" value="1"/>
</dbReference>
<evidence type="ECO:0000256" key="7">
    <source>
        <dbReference type="ARBA" id="ARBA00032345"/>
    </source>
</evidence>
<dbReference type="FunFam" id="3.40.50.300:FF:000040">
    <property type="entry name" value="GTPase Der"/>
    <property type="match status" value="1"/>
</dbReference>
<dbReference type="GO" id="GO:0005525">
    <property type="term" value="F:GTP binding"/>
    <property type="evidence" value="ECO:0007669"/>
    <property type="project" value="UniProtKB-UniRule"/>
</dbReference>
<proteinExistence type="inferred from homology"/>
<dbReference type="CDD" id="cd01894">
    <property type="entry name" value="EngA1"/>
    <property type="match status" value="1"/>
</dbReference>
<dbReference type="InterPro" id="IPR016484">
    <property type="entry name" value="GTPase_Der"/>
</dbReference>
<dbReference type="InterPro" id="IPR015946">
    <property type="entry name" value="KH_dom-like_a/b"/>
</dbReference>
<evidence type="ECO:0000259" key="12">
    <source>
        <dbReference type="PROSITE" id="PS51712"/>
    </source>
</evidence>
<dbReference type="PANTHER" id="PTHR43834:SF6">
    <property type="entry name" value="GTPASE DER"/>
    <property type="match status" value="1"/>
</dbReference>
<evidence type="ECO:0000256" key="11">
    <source>
        <dbReference type="SAM" id="MobiDB-lite"/>
    </source>
</evidence>
<protein>
    <recommendedName>
        <fullName evidence="2 8">GTPase Der</fullName>
    </recommendedName>
    <alternativeName>
        <fullName evidence="7 8">GTP-binding protein EngA</fullName>
    </alternativeName>
</protein>
<organism evidence="13 14">
    <name type="scientific">Candidatus Edwardsbacteria bacterium GWF2_54_11</name>
    <dbReference type="NCBI Taxonomy" id="1817851"/>
    <lineage>
        <taxon>Bacteria</taxon>
        <taxon>Candidatus Edwardsiibacteriota</taxon>
    </lineage>
</organism>
<feature type="binding site" evidence="8">
    <location>
        <begin position="120"/>
        <end position="123"/>
    </location>
    <ligand>
        <name>GTP</name>
        <dbReference type="ChEBI" id="CHEBI:37565"/>
        <label>1</label>
    </ligand>
</feature>
<name>A0A1F5RG69_9BACT</name>
<dbReference type="InterPro" id="IPR031166">
    <property type="entry name" value="G_ENGA"/>
</dbReference>
<evidence type="ECO:0000256" key="3">
    <source>
        <dbReference type="ARBA" id="ARBA00022517"/>
    </source>
</evidence>
<accession>A0A1F5RG69</accession>
<feature type="binding site" evidence="8">
    <location>
        <begin position="230"/>
        <end position="234"/>
    </location>
    <ligand>
        <name>GTP</name>
        <dbReference type="ChEBI" id="CHEBI:37565"/>
        <label>2</label>
    </ligand>
</feature>
<evidence type="ECO:0000256" key="4">
    <source>
        <dbReference type="ARBA" id="ARBA00022737"/>
    </source>
</evidence>
<dbReference type="AlphaFoldDB" id="A0A1F5RG69"/>
<dbReference type="NCBIfam" id="TIGR00231">
    <property type="entry name" value="small_GTP"/>
    <property type="match status" value="2"/>
</dbReference>
<keyword evidence="4 10" id="KW-0677">Repeat</keyword>
<keyword evidence="3 8" id="KW-0690">Ribosome biogenesis</keyword>
<feature type="domain" description="EngA-type G" evidence="12">
    <location>
        <begin position="177"/>
        <end position="350"/>
    </location>
</feature>
<evidence type="ECO:0000256" key="6">
    <source>
        <dbReference type="ARBA" id="ARBA00023134"/>
    </source>
</evidence>
<evidence type="ECO:0000313" key="13">
    <source>
        <dbReference type="EMBL" id="OGF13368.1"/>
    </source>
</evidence>
<dbReference type="SUPFAM" id="SSF52540">
    <property type="entry name" value="P-loop containing nucleoside triphosphate hydrolases"/>
    <property type="match status" value="2"/>
</dbReference>
<dbReference type="Gene3D" id="3.40.50.300">
    <property type="entry name" value="P-loop containing nucleotide triphosphate hydrolases"/>
    <property type="match status" value="2"/>
</dbReference>
<dbReference type="InterPro" id="IPR005225">
    <property type="entry name" value="Small_GTP-bd"/>
</dbReference>